<dbReference type="OrthoDB" id="757982at2759"/>
<dbReference type="Pfam" id="PF07496">
    <property type="entry name" value="zf-CW"/>
    <property type="match status" value="1"/>
</dbReference>
<evidence type="ECO:0000313" key="7">
    <source>
        <dbReference type="Proteomes" id="UP000239649"/>
    </source>
</evidence>
<feature type="region of interest" description="Disordered" evidence="4">
    <location>
        <begin position="288"/>
        <end position="307"/>
    </location>
</feature>
<sequence length="307" mass="32394">MQAPILPVIVQENWAQCENPNCNKWRKLPPGYQVKEDEPWYCYLNPDERKATCSASEDEDQNAGIEITLPPPGADAEEAEHNRLIRERLAASMLASTSGKGGKGGKGGGKGGGKKGGKGGKAAATAAAAAAPSQNAGPRRPNYKEPSDDDLDFLSEDSDPEVLPAPGSRSTRRQPQQAQQQPEQRQAQYARHFLRLLQHQGSWEPTAAQAHGVAACVAPPGEAWEGLAQHAPELGELACAAADVASSLQYFEDGGTTSADAEAVARLSAMLASAAALVATEDSLTEGERPILQQQKQQGGYANGAAY</sequence>
<dbReference type="Proteomes" id="UP000239649">
    <property type="component" value="Unassembled WGS sequence"/>
</dbReference>
<gene>
    <name evidence="6" type="ORF">C2E20_5538</name>
</gene>
<accession>A0A2P6VAJ1</accession>
<keyword evidence="7" id="KW-1185">Reference proteome</keyword>
<protein>
    <submittedName>
        <fullName evidence="6">Zinc finger CW-type PWWP domain 2</fullName>
    </submittedName>
</protein>
<feature type="domain" description="CW-type" evidence="5">
    <location>
        <begin position="8"/>
        <end position="61"/>
    </location>
</feature>
<dbReference type="AlphaFoldDB" id="A0A2P6VAJ1"/>
<feature type="compositionally biased region" description="Gly residues" evidence="4">
    <location>
        <begin position="99"/>
        <end position="111"/>
    </location>
</feature>
<dbReference type="GO" id="GO:0008270">
    <property type="term" value="F:zinc ion binding"/>
    <property type="evidence" value="ECO:0007669"/>
    <property type="project" value="UniProtKB-KW"/>
</dbReference>
<keyword evidence="1" id="KW-0479">Metal-binding</keyword>
<feature type="compositionally biased region" description="Low complexity" evidence="4">
    <location>
        <begin position="121"/>
        <end position="131"/>
    </location>
</feature>
<dbReference type="InterPro" id="IPR011124">
    <property type="entry name" value="Znf_CW"/>
</dbReference>
<evidence type="ECO:0000256" key="4">
    <source>
        <dbReference type="SAM" id="MobiDB-lite"/>
    </source>
</evidence>
<feature type="compositionally biased region" description="Low complexity" evidence="4">
    <location>
        <begin position="173"/>
        <end position="185"/>
    </location>
</feature>
<evidence type="ECO:0000256" key="1">
    <source>
        <dbReference type="ARBA" id="ARBA00022723"/>
    </source>
</evidence>
<dbReference type="Gene3D" id="3.30.40.100">
    <property type="match status" value="1"/>
</dbReference>
<evidence type="ECO:0000259" key="5">
    <source>
        <dbReference type="PROSITE" id="PS51050"/>
    </source>
</evidence>
<evidence type="ECO:0000256" key="2">
    <source>
        <dbReference type="ARBA" id="ARBA00022771"/>
    </source>
</evidence>
<feature type="compositionally biased region" description="Acidic residues" evidence="4">
    <location>
        <begin position="147"/>
        <end position="160"/>
    </location>
</feature>
<feature type="compositionally biased region" description="Basic and acidic residues" evidence="4">
    <location>
        <begin position="79"/>
        <end position="89"/>
    </location>
</feature>
<dbReference type="PROSITE" id="PS51050">
    <property type="entry name" value="ZF_CW"/>
    <property type="match status" value="1"/>
</dbReference>
<evidence type="ECO:0000256" key="3">
    <source>
        <dbReference type="ARBA" id="ARBA00022833"/>
    </source>
</evidence>
<reference evidence="6 7" key="1">
    <citation type="journal article" date="2018" name="Plant J.">
        <title>Genome sequences of Chlorella sorokiniana UTEX 1602 and Micractinium conductrix SAG 241.80: implications to maltose excretion by a green alga.</title>
        <authorList>
            <person name="Arriola M.B."/>
            <person name="Velmurugan N."/>
            <person name="Zhang Y."/>
            <person name="Plunkett M.H."/>
            <person name="Hondzo H."/>
            <person name="Barney B.M."/>
        </authorList>
    </citation>
    <scope>NUCLEOTIDE SEQUENCE [LARGE SCALE GENOMIC DNA]</scope>
    <source>
        <strain evidence="6 7">SAG 241.80</strain>
    </source>
</reference>
<keyword evidence="3" id="KW-0862">Zinc</keyword>
<name>A0A2P6VAJ1_9CHLO</name>
<feature type="region of interest" description="Disordered" evidence="4">
    <location>
        <begin position="51"/>
        <end position="185"/>
    </location>
</feature>
<organism evidence="6 7">
    <name type="scientific">Micractinium conductrix</name>
    <dbReference type="NCBI Taxonomy" id="554055"/>
    <lineage>
        <taxon>Eukaryota</taxon>
        <taxon>Viridiplantae</taxon>
        <taxon>Chlorophyta</taxon>
        <taxon>core chlorophytes</taxon>
        <taxon>Trebouxiophyceae</taxon>
        <taxon>Chlorellales</taxon>
        <taxon>Chlorellaceae</taxon>
        <taxon>Chlorella clade</taxon>
        <taxon>Micractinium</taxon>
    </lineage>
</organism>
<comment type="caution">
    <text evidence="6">The sequence shown here is derived from an EMBL/GenBank/DDBJ whole genome shotgun (WGS) entry which is preliminary data.</text>
</comment>
<keyword evidence="2" id="KW-0863">Zinc-finger</keyword>
<proteinExistence type="predicted"/>
<dbReference type="EMBL" id="LHPF02000016">
    <property type="protein sequence ID" value="PSC71113.1"/>
    <property type="molecule type" value="Genomic_DNA"/>
</dbReference>
<evidence type="ECO:0000313" key="6">
    <source>
        <dbReference type="EMBL" id="PSC71113.1"/>
    </source>
</evidence>